<comment type="caution">
    <text evidence="4">The sequence shown here is derived from an EMBL/GenBank/DDBJ whole genome shotgun (WGS) entry which is preliminary data.</text>
</comment>
<dbReference type="RefSeq" id="WP_111324232.1">
    <property type="nucleotide sequence ID" value="NZ_BIFX01000001.1"/>
</dbReference>
<evidence type="ECO:0000256" key="2">
    <source>
        <dbReference type="ARBA" id="ARBA00022840"/>
    </source>
</evidence>
<dbReference type="InterPro" id="IPR017871">
    <property type="entry name" value="ABC_transporter-like_CS"/>
</dbReference>
<dbReference type="SUPFAM" id="SSF52540">
    <property type="entry name" value="P-loop containing nucleoside triphosphate hydrolases"/>
    <property type="match status" value="2"/>
</dbReference>
<protein>
    <submittedName>
        <fullName evidence="4">ATPase subunit of ABC transporter with duplicated ATPase domains</fullName>
    </submittedName>
</protein>
<dbReference type="SMART" id="SM00382">
    <property type="entry name" value="AAA"/>
    <property type="match status" value="2"/>
</dbReference>
<evidence type="ECO:0000313" key="4">
    <source>
        <dbReference type="EMBL" id="PZW26303.1"/>
    </source>
</evidence>
<dbReference type="InterPro" id="IPR032781">
    <property type="entry name" value="ABC_tran_Xtn"/>
</dbReference>
<name>A0A326U308_THEHA</name>
<keyword evidence="1" id="KW-0547">Nucleotide-binding</keyword>
<dbReference type="PROSITE" id="PS50893">
    <property type="entry name" value="ABC_TRANSPORTER_2"/>
    <property type="match status" value="2"/>
</dbReference>
<dbReference type="EMBL" id="QKUF01000015">
    <property type="protein sequence ID" value="PZW26303.1"/>
    <property type="molecule type" value="Genomic_DNA"/>
</dbReference>
<dbReference type="CDD" id="cd03221">
    <property type="entry name" value="ABCF_EF-3"/>
    <property type="match status" value="2"/>
</dbReference>
<sequence>MLQVKGIQLAYGPRQILEDVSFTIGPGEKVGLIGVNGAGKSSLLKIIAGLQDSDSGTVSRPRSFGYLSQDIAHEDPVAEGKTVRDFIFSSTGLDRALAQYEEISAALASADAGELETLLQRLATAQDALERLGYYEADARCEELIAGLNIGGVTLDRQVSSLSGGQKTKLALVRLLFQSPELLLLDEPTNFLDVEASAWLMDFLGSYKGSILIISHDLDLLDRNIHKILRLNEFTHKIEEYRGTYSNYLTQTGDALALMERTRRWQERELARLRKTSQQLRRFGATRVSQRRAIDKRIEALEQSMPVLPQNSRRIKVDFRVRVSSERVVLVAEDLCKSYGEKEIFRNLRLEVERGQRLVIVGRNGAGKTTLLRSLLGLTTLNQGEVIFGDRVRIGYYAQENEGLNYENTVINEAGSILPDNMKRVRSILGCFLFTGDRVFQPVGTLSGGEKTRLALAKMVLDGPNLLVLDEPTTHLDAMSRGIVGEALAEYNGTIIAVTHDLEFVRYLKPDTLLLMPEGRIVLYDEKYDQLLQRA</sequence>
<dbReference type="AlphaFoldDB" id="A0A326U308"/>
<organism evidence="4 5">
    <name type="scientific">Thermosporothrix hazakensis</name>
    <dbReference type="NCBI Taxonomy" id="644383"/>
    <lineage>
        <taxon>Bacteria</taxon>
        <taxon>Bacillati</taxon>
        <taxon>Chloroflexota</taxon>
        <taxon>Ktedonobacteria</taxon>
        <taxon>Ktedonobacterales</taxon>
        <taxon>Thermosporotrichaceae</taxon>
        <taxon>Thermosporothrix</taxon>
    </lineage>
</organism>
<dbReference type="PANTHER" id="PTHR42855:SF2">
    <property type="entry name" value="DRUG RESISTANCE ABC TRANSPORTER,ATP-BINDING PROTEIN"/>
    <property type="match status" value="1"/>
</dbReference>
<dbReference type="InterPro" id="IPR027417">
    <property type="entry name" value="P-loop_NTPase"/>
</dbReference>
<dbReference type="GO" id="GO:0016887">
    <property type="term" value="F:ATP hydrolysis activity"/>
    <property type="evidence" value="ECO:0007669"/>
    <property type="project" value="InterPro"/>
</dbReference>
<dbReference type="PROSITE" id="PS00211">
    <property type="entry name" value="ABC_TRANSPORTER_1"/>
    <property type="match status" value="2"/>
</dbReference>
<accession>A0A326U308</accession>
<gene>
    <name evidence="4" type="ORF">EI42_03883</name>
</gene>
<keyword evidence="2" id="KW-0067">ATP-binding</keyword>
<dbReference type="Pfam" id="PF12848">
    <property type="entry name" value="ABC_tran_Xtn"/>
    <property type="match status" value="1"/>
</dbReference>
<dbReference type="PANTHER" id="PTHR42855">
    <property type="entry name" value="ABC TRANSPORTER ATP-BINDING SUBUNIT"/>
    <property type="match status" value="1"/>
</dbReference>
<dbReference type="Pfam" id="PF00005">
    <property type="entry name" value="ABC_tran"/>
    <property type="match status" value="2"/>
</dbReference>
<evidence type="ECO:0000256" key="1">
    <source>
        <dbReference type="ARBA" id="ARBA00022741"/>
    </source>
</evidence>
<evidence type="ECO:0000313" key="5">
    <source>
        <dbReference type="Proteomes" id="UP000248806"/>
    </source>
</evidence>
<proteinExistence type="predicted"/>
<dbReference type="Gene3D" id="3.40.50.300">
    <property type="entry name" value="P-loop containing nucleotide triphosphate hydrolases"/>
    <property type="match status" value="2"/>
</dbReference>
<feature type="domain" description="ABC transporter" evidence="3">
    <location>
        <begin position="2"/>
        <end position="258"/>
    </location>
</feature>
<reference evidence="4 5" key="1">
    <citation type="submission" date="2018-06" db="EMBL/GenBank/DDBJ databases">
        <title>Genomic Encyclopedia of Archaeal and Bacterial Type Strains, Phase II (KMG-II): from individual species to whole genera.</title>
        <authorList>
            <person name="Goeker M."/>
        </authorList>
    </citation>
    <scope>NUCLEOTIDE SEQUENCE [LARGE SCALE GENOMIC DNA]</scope>
    <source>
        <strain evidence="4 5">ATCC BAA-1881</strain>
    </source>
</reference>
<evidence type="ECO:0000259" key="3">
    <source>
        <dbReference type="PROSITE" id="PS50893"/>
    </source>
</evidence>
<dbReference type="FunFam" id="3.40.50.300:FF:000011">
    <property type="entry name" value="Putative ABC transporter ATP-binding component"/>
    <property type="match status" value="1"/>
</dbReference>
<dbReference type="InterPro" id="IPR003439">
    <property type="entry name" value="ABC_transporter-like_ATP-bd"/>
</dbReference>
<dbReference type="OrthoDB" id="9801441at2"/>
<feature type="domain" description="ABC transporter" evidence="3">
    <location>
        <begin position="330"/>
        <end position="535"/>
    </location>
</feature>
<keyword evidence="5" id="KW-1185">Reference proteome</keyword>
<dbReference type="InterPro" id="IPR051309">
    <property type="entry name" value="ABCF_ATPase"/>
</dbReference>
<dbReference type="Proteomes" id="UP000248806">
    <property type="component" value="Unassembled WGS sequence"/>
</dbReference>
<dbReference type="InterPro" id="IPR003593">
    <property type="entry name" value="AAA+_ATPase"/>
</dbReference>
<dbReference type="GO" id="GO:0005524">
    <property type="term" value="F:ATP binding"/>
    <property type="evidence" value="ECO:0007669"/>
    <property type="project" value="UniProtKB-KW"/>
</dbReference>